<name>A0A4C1Y6U1_EUMVA</name>
<sequence>MSPPPMDPHNPRGVTTSFESSLRFVAESELKAGQKSKSRTGSGLESKARPVAKLRTGLRSKTSVGTGSESKTRPGPTSTSIQKKKNCSTSKLTPLRALTIRASHLQESAEHRLPGQLVYTYINGLPKFWFGVIFVRSGCYEGGVFRFTLTLPEKFPNDEVPIVMFNTPLYHPAVDFNSGVLNLNEVFPHWDKKRNHIWQILNIKSNKKLFMEKVKEYVSASVSHLYDEPGVADKHYITFKPYDPEVHEPAKISMLKTPNQEGLAQGTSWIEPGSFQPFSKNET</sequence>
<dbReference type="EMBL" id="BGZK01001068">
    <property type="protein sequence ID" value="GBP70267.1"/>
    <property type="molecule type" value="Genomic_DNA"/>
</dbReference>
<evidence type="ECO:0000313" key="3">
    <source>
        <dbReference type="EMBL" id="GBP70267.1"/>
    </source>
</evidence>
<proteinExistence type="predicted"/>
<feature type="compositionally biased region" description="Polar residues" evidence="1">
    <location>
        <begin position="59"/>
        <end position="88"/>
    </location>
</feature>
<dbReference type="STRING" id="151549.A0A4C1Y6U1"/>
<feature type="region of interest" description="Disordered" evidence="1">
    <location>
        <begin position="25"/>
        <end position="88"/>
    </location>
</feature>
<comment type="caution">
    <text evidence="3">The sequence shown here is derived from an EMBL/GenBank/DDBJ whole genome shotgun (WGS) entry which is preliminary data.</text>
</comment>
<evidence type="ECO:0000313" key="4">
    <source>
        <dbReference type="Proteomes" id="UP000299102"/>
    </source>
</evidence>
<dbReference type="Proteomes" id="UP000299102">
    <property type="component" value="Unassembled WGS sequence"/>
</dbReference>
<feature type="region of interest" description="Disordered" evidence="1">
    <location>
        <begin position="1"/>
        <end position="20"/>
    </location>
</feature>
<evidence type="ECO:0000259" key="2">
    <source>
        <dbReference type="PROSITE" id="PS50127"/>
    </source>
</evidence>
<evidence type="ECO:0000256" key="1">
    <source>
        <dbReference type="SAM" id="MobiDB-lite"/>
    </source>
</evidence>
<dbReference type="AlphaFoldDB" id="A0A4C1Y6U1"/>
<keyword evidence="4" id="KW-1185">Reference proteome</keyword>
<dbReference type="PROSITE" id="PS50127">
    <property type="entry name" value="UBC_2"/>
    <property type="match status" value="1"/>
</dbReference>
<feature type="domain" description="UBC core" evidence="2">
    <location>
        <begin position="93"/>
        <end position="259"/>
    </location>
</feature>
<dbReference type="InterPro" id="IPR016135">
    <property type="entry name" value="UBQ-conjugating_enzyme/RWD"/>
</dbReference>
<dbReference type="SUPFAM" id="SSF54495">
    <property type="entry name" value="UBC-like"/>
    <property type="match status" value="1"/>
</dbReference>
<reference evidence="3 4" key="1">
    <citation type="journal article" date="2019" name="Commun. Biol.">
        <title>The bagworm genome reveals a unique fibroin gene that provides high tensile strength.</title>
        <authorList>
            <person name="Kono N."/>
            <person name="Nakamura H."/>
            <person name="Ohtoshi R."/>
            <person name="Tomita M."/>
            <person name="Numata K."/>
            <person name="Arakawa K."/>
        </authorList>
    </citation>
    <scope>NUCLEOTIDE SEQUENCE [LARGE SCALE GENOMIC DNA]</scope>
</reference>
<dbReference type="Gene3D" id="3.10.110.10">
    <property type="entry name" value="Ubiquitin Conjugating Enzyme"/>
    <property type="match status" value="1"/>
</dbReference>
<protein>
    <submittedName>
        <fullName evidence="3">AKT-interacting protein</fullName>
    </submittedName>
</protein>
<dbReference type="Pfam" id="PF00179">
    <property type="entry name" value="UQ_con"/>
    <property type="match status" value="1"/>
</dbReference>
<dbReference type="InterPro" id="IPR000608">
    <property type="entry name" value="UBC"/>
</dbReference>
<accession>A0A4C1Y6U1</accession>
<dbReference type="CDD" id="cd23814">
    <property type="entry name" value="UEV_AKTIP"/>
    <property type="match status" value="1"/>
</dbReference>
<organism evidence="3 4">
    <name type="scientific">Eumeta variegata</name>
    <name type="common">Bagworm moth</name>
    <name type="synonym">Eumeta japonica</name>
    <dbReference type="NCBI Taxonomy" id="151549"/>
    <lineage>
        <taxon>Eukaryota</taxon>
        <taxon>Metazoa</taxon>
        <taxon>Ecdysozoa</taxon>
        <taxon>Arthropoda</taxon>
        <taxon>Hexapoda</taxon>
        <taxon>Insecta</taxon>
        <taxon>Pterygota</taxon>
        <taxon>Neoptera</taxon>
        <taxon>Endopterygota</taxon>
        <taxon>Lepidoptera</taxon>
        <taxon>Glossata</taxon>
        <taxon>Ditrysia</taxon>
        <taxon>Tineoidea</taxon>
        <taxon>Psychidae</taxon>
        <taxon>Oiketicinae</taxon>
        <taxon>Eumeta</taxon>
    </lineage>
</organism>
<gene>
    <name evidence="3" type="primary">aktip</name>
    <name evidence="3" type="ORF">EVAR_51378_1</name>
</gene>
<dbReference type="OrthoDB" id="5596422at2759"/>
<dbReference type="SMART" id="SM00212">
    <property type="entry name" value="UBCc"/>
    <property type="match status" value="1"/>
</dbReference>